<name>A0A7S2SIR4_9STRA</name>
<dbReference type="PROSITE" id="PS50005">
    <property type="entry name" value="TPR"/>
    <property type="match status" value="1"/>
</dbReference>
<sequence length="819" mass="91469">MADSFGELGTGPLRKGTECFWQGCASTSDQAGIVGGNGDESELVNGVRTTAVTEILAQGGVNGNGEQDMPFGGQGYDRVENIHVLSDVQRAERYEIYLRRGNAKEALGEHEDAIVEYTRALQAARTKDERCEIYWRRADTFHKIECTLEAIEDMSCALVDCTSKHKKGVILSERGRLYYLDRSFSKAVSDLETSVELLKEEVPSCLGHRWSFSDILYLLGATLKLTGRLSEAREALNKSIQSGGRHSINAMIDSALICRELGDDGLELYNLALLELYKRLEKEGNDSTFAAISNVWGLRGELWESKGDLHNALRDCFISFSINPKNTGALVRVVRCAQSLGAFSFADKMLYTLDSSDERRPLLQHILFYMKSRVDMPLESFNLDEDLPVEVKEGGVCGVIPAMPHPSSCETSSNCSDDAFVDWSQDMSPVNSLFCKPGLAASRDSIFTNIQANIERRLAIVDTTTSNDPQLKSLVSYADQIGQVIQLSCVGFSVNHRQHRQCGVSMIQMGQTLRGAFVDQDWTSRRSWGFVNFMNIAVFWRQLSDPCAQVFWINRLTKASFEAGFGLETSMEEGHYKVPRYYMYCNEALSLAKTLLVEEMGSEHQPRAAEYILEIPTAARLVEFIGTDFWVTTRCNSKHLPGTFYDGTRLKFVSDELKGVVFSICTPCTPVRWAQFVAELDALWGEIIKLGNTIYQCERSIPSKAQRKHAVDLALTFFYFWVSFSPLTRGTAATGYTAMFAILLSMGVSIPTQLPPNMQLDWLAILSPNFTEFVKENRGWLDEPTPTHSATVLSEAPLVTDICGSLRKAVQILKLKRQT</sequence>
<gene>
    <name evidence="2" type="ORF">QSP1433_LOCUS14517</name>
</gene>
<dbReference type="EMBL" id="HBHK01022973">
    <property type="protein sequence ID" value="CAD9701238.1"/>
    <property type="molecule type" value="Transcribed_RNA"/>
</dbReference>
<dbReference type="InterPro" id="IPR044650">
    <property type="entry name" value="SRFR1-like"/>
</dbReference>
<dbReference type="Gene3D" id="1.25.40.10">
    <property type="entry name" value="Tetratricopeptide repeat domain"/>
    <property type="match status" value="1"/>
</dbReference>
<dbReference type="PANTHER" id="PTHR44749:SF1">
    <property type="entry name" value="TETRATRICOPEPTIDE-LIKE HELICAL DOMAIN-CONTAINING PROTEIN"/>
    <property type="match status" value="1"/>
</dbReference>
<evidence type="ECO:0000256" key="1">
    <source>
        <dbReference type="PROSITE-ProRule" id="PRU00339"/>
    </source>
</evidence>
<dbReference type="InterPro" id="IPR019734">
    <property type="entry name" value="TPR_rpt"/>
</dbReference>
<dbReference type="GO" id="GO:0045892">
    <property type="term" value="P:negative regulation of DNA-templated transcription"/>
    <property type="evidence" value="ECO:0007669"/>
    <property type="project" value="InterPro"/>
</dbReference>
<organism evidence="2">
    <name type="scientific">Mucochytrium quahogii</name>
    <dbReference type="NCBI Taxonomy" id="96639"/>
    <lineage>
        <taxon>Eukaryota</taxon>
        <taxon>Sar</taxon>
        <taxon>Stramenopiles</taxon>
        <taxon>Bigyra</taxon>
        <taxon>Labyrinthulomycetes</taxon>
        <taxon>Thraustochytrida</taxon>
        <taxon>Thraustochytriidae</taxon>
        <taxon>Mucochytrium</taxon>
    </lineage>
</organism>
<evidence type="ECO:0000313" key="2">
    <source>
        <dbReference type="EMBL" id="CAD9701238.1"/>
    </source>
</evidence>
<reference evidence="2" key="1">
    <citation type="submission" date="2021-01" db="EMBL/GenBank/DDBJ databases">
        <authorList>
            <person name="Corre E."/>
            <person name="Pelletier E."/>
            <person name="Niang G."/>
            <person name="Scheremetjew M."/>
            <person name="Finn R."/>
            <person name="Kale V."/>
            <person name="Holt S."/>
            <person name="Cochrane G."/>
            <person name="Meng A."/>
            <person name="Brown T."/>
            <person name="Cohen L."/>
        </authorList>
    </citation>
    <scope>NUCLEOTIDE SEQUENCE</scope>
    <source>
        <strain evidence="2">NY070348D</strain>
    </source>
</reference>
<protein>
    <submittedName>
        <fullName evidence="2">Uncharacterized protein</fullName>
    </submittedName>
</protein>
<feature type="repeat" description="TPR" evidence="1">
    <location>
        <begin position="94"/>
        <end position="127"/>
    </location>
</feature>
<dbReference type="SMART" id="SM00028">
    <property type="entry name" value="TPR"/>
    <property type="match status" value="4"/>
</dbReference>
<keyword evidence="1" id="KW-0802">TPR repeat</keyword>
<accession>A0A7S2SIR4</accession>
<dbReference type="Pfam" id="PF13181">
    <property type="entry name" value="TPR_8"/>
    <property type="match status" value="1"/>
</dbReference>
<proteinExistence type="predicted"/>
<dbReference type="InterPro" id="IPR011990">
    <property type="entry name" value="TPR-like_helical_dom_sf"/>
</dbReference>
<dbReference type="PANTHER" id="PTHR44749">
    <property type="entry name" value="SUPPRESSOR OF RPS4-RLD 1"/>
    <property type="match status" value="1"/>
</dbReference>
<dbReference type="SUPFAM" id="SSF48452">
    <property type="entry name" value="TPR-like"/>
    <property type="match status" value="1"/>
</dbReference>
<dbReference type="AlphaFoldDB" id="A0A7S2SIR4"/>